<dbReference type="EMBL" id="ANFO01000123">
    <property type="protein sequence ID" value="KGQ12383.1"/>
    <property type="molecule type" value="Genomic_DNA"/>
</dbReference>
<dbReference type="Proteomes" id="UP000030106">
    <property type="component" value="Unassembled WGS sequence"/>
</dbReference>
<evidence type="ECO:0000313" key="3">
    <source>
        <dbReference type="Proteomes" id="UP000030106"/>
    </source>
</evidence>
<proteinExistence type="predicted"/>
<dbReference type="AlphaFoldDB" id="A0A0A2VXL8"/>
<protein>
    <submittedName>
        <fullName evidence="2">Uncharacterized protein</fullName>
    </submittedName>
</protein>
<gene>
    <name evidence="2" type="ORF">BBAD15_g1886</name>
</gene>
<evidence type="ECO:0000313" key="2">
    <source>
        <dbReference type="EMBL" id="KGQ12383.1"/>
    </source>
</evidence>
<reference evidence="2 3" key="1">
    <citation type="submission" date="2012-10" db="EMBL/GenBank/DDBJ databases">
        <title>Genome sequencing and analysis of entomopathogenic fungi Beauveria bassiana D1-5.</title>
        <authorList>
            <person name="Li Q."/>
            <person name="Wang L."/>
            <person name="Zhang Z."/>
            <person name="Wang Q."/>
            <person name="Ren J."/>
            <person name="Wang M."/>
            <person name="Xu W."/>
            <person name="Wang J."/>
            <person name="Lu Y."/>
            <person name="Du Q."/>
            <person name="Sun Z."/>
        </authorList>
    </citation>
    <scope>NUCLEOTIDE SEQUENCE [LARGE SCALE GENOMIC DNA]</scope>
    <source>
        <strain evidence="2 3">D1-5</strain>
    </source>
</reference>
<organism evidence="2 3">
    <name type="scientific">Beauveria bassiana D1-5</name>
    <dbReference type="NCBI Taxonomy" id="1245745"/>
    <lineage>
        <taxon>Eukaryota</taxon>
        <taxon>Fungi</taxon>
        <taxon>Dikarya</taxon>
        <taxon>Ascomycota</taxon>
        <taxon>Pezizomycotina</taxon>
        <taxon>Sordariomycetes</taxon>
        <taxon>Hypocreomycetidae</taxon>
        <taxon>Hypocreales</taxon>
        <taxon>Cordycipitaceae</taxon>
        <taxon>Beauveria</taxon>
    </lineage>
</organism>
<dbReference type="HOGENOM" id="CLU_2108604_0_0_1"/>
<feature type="compositionally biased region" description="Low complexity" evidence="1">
    <location>
        <begin position="98"/>
        <end position="115"/>
    </location>
</feature>
<evidence type="ECO:0000256" key="1">
    <source>
        <dbReference type="SAM" id="MobiDB-lite"/>
    </source>
</evidence>
<name>A0A0A2VXL8_BEABA</name>
<feature type="compositionally biased region" description="Polar residues" evidence="1">
    <location>
        <begin position="24"/>
        <end position="35"/>
    </location>
</feature>
<feature type="region of interest" description="Disordered" evidence="1">
    <location>
        <begin position="16"/>
        <end position="41"/>
    </location>
</feature>
<feature type="region of interest" description="Disordered" evidence="1">
    <location>
        <begin position="88"/>
        <end position="115"/>
    </location>
</feature>
<comment type="caution">
    <text evidence="2">The sequence shown here is derived from an EMBL/GenBank/DDBJ whole genome shotgun (WGS) entry which is preliminary data.</text>
</comment>
<sequence>MPLNLRLRHAPVHVSLVGKDEQTSSRQPLQKSSASGLDFSSPHPVNATYLFLQEPVKLLSAVFDAQPVRRVDDPDQRVRLFKVVSPVRPQRLLPPESPNQSAAAQSGSNSRLDMN</sequence>
<accession>A0A0A2VXL8</accession>